<accession>A0A1M5RCP0</accession>
<keyword evidence="2 6" id="KW-0031">Aminopeptidase</keyword>
<comment type="similarity">
    <text evidence="1 6">Belongs to the peptidase S46 family.</text>
</comment>
<dbReference type="InterPro" id="IPR009003">
    <property type="entry name" value="Peptidase_S1_PA"/>
</dbReference>
<gene>
    <name evidence="7" type="ORF">SAMN04488068_3034</name>
</gene>
<evidence type="ECO:0000313" key="8">
    <source>
        <dbReference type="Proteomes" id="UP000199758"/>
    </source>
</evidence>
<proteinExistence type="inferred from homology"/>
<dbReference type="GO" id="GO:0043171">
    <property type="term" value="P:peptide catabolic process"/>
    <property type="evidence" value="ECO:0007669"/>
    <property type="project" value="UniProtKB-UniRule"/>
</dbReference>
<dbReference type="EMBL" id="FQWZ01000007">
    <property type="protein sequence ID" value="SHH24064.1"/>
    <property type="molecule type" value="Genomic_DNA"/>
</dbReference>
<dbReference type="RefSeq" id="WP_072898775.1">
    <property type="nucleotide sequence ID" value="NZ_FQWZ01000007.1"/>
</dbReference>
<dbReference type="EC" id="3.4.14.-" evidence="6"/>
<dbReference type="GO" id="GO:0070009">
    <property type="term" value="F:serine-type aminopeptidase activity"/>
    <property type="evidence" value="ECO:0007669"/>
    <property type="project" value="UniProtKB-UniRule"/>
</dbReference>
<protein>
    <recommendedName>
        <fullName evidence="6">Dipeptidyl-peptidase</fullName>
        <ecNumber evidence="6">3.4.14.-</ecNumber>
    </recommendedName>
</protein>
<evidence type="ECO:0000256" key="5">
    <source>
        <dbReference type="ARBA" id="ARBA00022801"/>
    </source>
</evidence>
<feature type="signal peptide" evidence="6">
    <location>
        <begin position="1"/>
        <end position="21"/>
    </location>
</feature>
<keyword evidence="6" id="KW-0720">Serine protease</keyword>
<feature type="chain" id="PRO_5023133896" description="Dipeptidyl-peptidase" evidence="6">
    <location>
        <begin position="22"/>
        <end position="692"/>
    </location>
</feature>
<evidence type="ECO:0000256" key="4">
    <source>
        <dbReference type="ARBA" id="ARBA00022729"/>
    </source>
</evidence>
<dbReference type="PANTHER" id="PTHR38469:SF1">
    <property type="entry name" value="PERIPLASMIC PEPTIDASE SUBFAMILY S1B"/>
    <property type="match status" value="1"/>
</dbReference>
<dbReference type="GO" id="GO:0006508">
    <property type="term" value="P:proteolysis"/>
    <property type="evidence" value="ECO:0007669"/>
    <property type="project" value="UniProtKB-KW"/>
</dbReference>
<keyword evidence="3 6" id="KW-0645">Protease</keyword>
<sequence length="692" mass="76315">MLRSLLVALSASLLSIGAAEAAEGMWTLDRLPVEAMQAQYGFKPDTKWTEHAQRSAVRLAGGCSGSFVSPDGLVMTNHHCVRECVAQLSTAERDFVEDGFYAKTGKDEIMCPTIELNRLDRITDVTERVKQATQGLSGAEFSRAQKAERSKIEAECVGSDKARTRCDVVELYHGGVYSLYRYHRYQDARLVFAPEESIAFFGGDPDNFNFPRYDLDLGLLRAYEDGKPAKVKDFFPFSANGAEPGEMTMILGHPGRTNRLLTVAQLDRTRDVDLIPRLLRLSEMRGMLNQYATSSAEAARISKTDRFGVENSLKALGGQLEALLDPAIFALKRQQEAELRAFVAASPERQAAQGAAWDEIAAAQQRYRQFETPYKYIEGSGGFSGDYFRMARMLVRGAAERAKPNGERLREYTDAALPSVTQRLFSSAPIYPELESVMLGYSLTKLRAVLGADDAFVQQVLGRDAPELLAQRLVAGTRLGDPAVRKALWDGGQAAIDASTDPMIALARKVDPAARELRKRYESEVEAVEQKNTEHLARARLDKYGTRVYPDATFTLRLSYGEVKGWDQNGTAVPPFTTIAGAFKRATDHDPFKLPASWIAAQPKLNGEQRFNFVSDNDIIGGNSGSPVINRKAEVVGLVFDGNIRSLGGAFWFDGAHNRAVSVHSGAILETLRKVYGAQRVADEIEAARSKR</sequence>
<comment type="function">
    <text evidence="6">Catalyzes the removal of dipeptides from the N-terminus of oligopeptides.</text>
</comment>
<dbReference type="GO" id="GO:0008239">
    <property type="term" value="F:dipeptidyl-peptidase activity"/>
    <property type="evidence" value="ECO:0007669"/>
    <property type="project" value="UniProtKB-UniRule"/>
</dbReference>
<name>A0A1M5RCP0_9GAMM</name>
<dbReference type="Pfam" id="PF10459">
    <property type="entry name" value="Peptidase_S46"/>
    <property type="match status" value="1"/>
</dbReference>
<dbReference type="OrthoDB" id="9805367at2"/>
<keyword evidence="8" id="KW-1185">Reference proteome</keyword>
<dbReference type="InterPro" id="IPR019500">
    <property type="entry name" value="Pep_S46"/>
</dbReference>
<dbReference type="SUPFAM" id="SSF50494">
    <property type="entry name" value="Trypsin-like serine proteases"/>
    <property type="match status" value="1"/>
</dbReference>
<evidence type="ECO:0000313" key="7">
    <source>
        <dbReference type="EMBL" id="SHH24064.1"/>
    </source>
</evidence>
<dbReference type="Proteomes" id="UP000199758">
    <property type="component" value="Unassembled WGS sequence"/>
</dbReference>
<keyword evidence="4 6" id="KW-0732">Signal</keyword>
<keyword evidence="5 6" id="KW-0378">Hydrolase</keyword>
<evidence type="ECO:0000256" key="2">
    <source>
        <dbReference type="ARBA" id="ARBA00022438"/>
    </source>
</evidence>
<evidence type="ECO:0000256" key="3">
    <source>
        <dbReference type="ARBA" id="ARBA00022670"/>
    </source>
</evidence>
<evidence type="ECO:0000256" key="1">
    <source>
        <dbReference type="ARBA" id="ARBA00010491"/>
    </source>
</evidence>
<dbReference type="InterPro" id="IPR043504">
    <property type="entry name" value="Peptidase_S1_PA_chymotrypsin"/>
</dbReference>
<organism evidence="7 8">
    <name type="scientific">Hydrocarboniphaga daqingensis</name>
    <dbReference type="NCBI Taxonomy" id="490188"/>
    <lineage>
        <taxon>Bacteria</taxon>
        <taxon>Pseudomonadati</taxon>
        <taxon>Pseudomonadota</taxon>
        <taxon>Gammaproteobacteria</taxon>
        <taxon>Nevskiales</taxon>
        <taxon>Nevskiaceae</taxon>
        <taxon>Hydrocarboniphaga</taxon>
    </lineage>
</organism>
<dbReference type="STRING" id="490188.SAMN04488068_3034"/>
<dbReference type="Gene3D" id="2.40.10.10">
    <property type="entry name" value="Trypsin-like serine proteases"/>
    <property type="match status" value="1"/>
</dbReference>
<reference evidence="7 8" key="1">
    <citation type="submission" date="2016-11" db="EMBL/GenBank/DDBJ databases">
        <authorList>
            <person name="Jaros S."/>
            <person name="Januszkiewicz K."/>
            <person name="Wedrychowicz H."/>
        </authorList>
    </citation>
    <scope>NUCLEOTIDE SEQUENCE [LARGE SCALE GENOMIC DNA]</scope>
    <source>
        <strain evidence="7 8">CGMCC 1.7049</strain>
    </source>
</reference>
<dbReference type="AlphaFoldDB" id="A0A1M5RCP0"/>
<dbReference type="PANTHER" id="PTHR38469">
    <property type="entry name" value="PERIPLASMIC PEPTIDASE SUBFAMILY S1B"/>
    <property type="match status" value="1"/>
</dbReference>
<evidence type="ECO:0000256" key="6">
    <source>
        <dbReference type="RuleBase" id="RU366067"/>
    </source>
</evidence>